<proteinExistence type="predicted"/>
<organism evidence="2 3">
    <name type="scientific">Diplocarpon coronariae</name>
    <dbReference type="NCBI Taxonomy" id="2795749"/>
    <lineage>
        <taxon>Eukaryota</taxon>
        <taxon>Fungi</taxon>
        <taxon>Dikarya</taxon>
        <taxon>Ascomycota</taxon>
        <taxon>Pezizomycotina</taxon>
        <taxon>Leotiomycetes</taxon>
        <taxon>Helotiales</taxon>
        <taxon>Drepanopezizaceae</taxon>
        <taxon>Diplocarpon</taxon>
    </lineage>
</organism>
<name>A0A218Z905_9HELO</name>
<accession>A0A218Z905</accession>
<dbReference type="OrthoDB" id="5411773at2759"/>
<sequence>MSPAEEDLDTAPLPQIQQPTQRARYRRALPLPDHLLQQCHIYLDEEIYVSALALLTDLVISGASQPKSKCPDRPVIAPLPYHIEMVGAFLIHPQYTHQAVPNGNKDLGSRPITFLRNVLAVLGPVNANLGEAFSLSVDHDSRPARRIRKTAAFDDGSSGSDTDGGSKSLGLIVANTGRIRNCARDFWHMVGWAFNCSVKHPRRWRYWKVWLEYMLDVLDVDWAERERQDVEDERLHGGEDSSDDGYEFKMRRQSLLVTYLSGAVNSSSTLRRVVRCAFSDGGKESLREFPEVFPDETREVKHSKRPRGDPTNRCSADHDDEEAERTFASPDLTDPRSDACQGGRMRGEVWLGGTESVALRQRVINLLSRVAAALPDSFAGIKDVYREIRLCTWLLPLPAFSLFLSPSPSSHLGEVVFVSLTQTLLITSLPASAPGPETVAGMFDDELTQPRLEQCFLPFPSRSATVADNARVSILVESMFRLLTRLGACAYTRSLREAVERGIRAREESIEADKRRRGRGLGRADGDMIWLRASGLRLSRQVAWMEQKG</sequence>
<evidence type="ECO:0000256" key="1">
    <source>
        <dbReference type="SAM" id="MobiDB-lite"/>
    </source>
</evidence>
<dbReference type="EMBL" id="MZNU01000105">
    <property type="protein sequence ID" value="OWP04468.1"/>
    <property type="molecule type" value="Genomic_DNA"/>
</dbReference>
<feature type="region of interest" description="Disordered" evidence="1">
    <location>
        <begin position="1"/>
        <end position="21"/>
    </location>
</feature>
<evidence type="ECO:0000313" key="2">
    <source>
        <dbReference type="EMBL" id="OWP04468.1"/>
    </source>
</evidence>
<protein>
    <submittedName>
        <fullName evidence="2">Uncharacterized protein</fullName>
    </submittedName>
</protein>
<comment type="caution">
    <text evidence="2">The sequence shown here is derived from an EMBL/GenBank/DDBJ whole genome shotgun (WGS) entry which is preliminary data.</text>
</comment>
<dbReference type="AlphaFoldDB" id="A0A218Z905"/>
<reference evidence="2 3" key="1">
    <citation type="submission" date="2017-04" db="EMBL/GenBank/DDBJ databases">
        <title>Draft genome sequence of Marssonina coronaria NL1: causal agent of apple blotch.</title>
        <authorList>
            <person name="Cheng Q."/>
        </authorList>
    </citation>
    <scope>NUCLEOTIDE SEQUENCE [LARGE SCALE GENOMIC DNA]</scope>
    <source>
        <strain evidence="2 3">NL1</strain>
    </source>
</reference>
<feature type="compositionally biased region" description="Basic and acidic residues" evidence="1">
    <location>
        <begin position="297"/>
        <end position="310"/>
    </location>
</feature>
<dbReference type="InParanoid" id="A0A218Z905"/>
<dbReference type="Proteomes" id="UP000242519">
    <property type="component" value="Unassembled WGS sequence"/>
</dbReference>
<feature type="region of interest" description="Disordered" evidence="1">
    <location>
        <begin position="297"/>
        <end position="340"/>
    </location>
</feature>
<gene>
    <name evidence="2" type="ORF">B2J93_3416</name>
</gene>
<keyword evidence="3" id="KW-1185">Reference proteome</keyword>
<dbReference type="STRING" id="503106.A0A218Z905"/>
<evidence type="ECO:0000313" key="3">
    <source>
        <dbReference type="Proteomes" id="UP000242519"/>
    </source>
</evidence>